<comment type="caution">
    <text evidence="2">The sequence shown here is derived from an EMBL/GenBank/DDBJ whole genome shotgun (WGS) entry which is preliminary data.</text>
</comment>
<dbReference type="Proteomes" id="UP001311730">
    <property type="component" value="Unassembled WGS sequence"/>
</dbReference>
<evidence type="ECO:0000313" key="3">
    <source>
        <dbReference type="Proteomes" id="UP001311730"/>
    </source>
</evidence>
<dbReference type="RefSeq" id="WP_298823013.1">
    <property type="nucleotide sequence ID" value="NZ_JAYKBW010000001.1"/>
</dbReference>
<dbReference type="EMBL" id="JAYKBW010000001">
    <property type="protein sequence ID" value="MEB3073848.1"/>
    <property type="molecule type" value="Genomic_DNA"/>
</dbReference>
<evidence type="ECO:0000313" key="2">
    <source>
        <dbReference type="EMBL" id="MEB3073848.1"/>
    </source>
</evidence>
<keyword evidence="3" id="KW-1185">Reference proteome</keyword>
<sequence length="144" mass="16215">MKKQIVQTLWRIANGQPQEQGEKIVYPNIREQLNAMKAIMSIKGWDELDFQEVSSSPASSCESSIISEEITANCQQTTIAEEEKASEPQEPTEKETPTDPVVTVVQEQPLSQQSTQQPSTKCIPPKKISVGKMKRMLRRGLMNR</sequence>
<proteinExistence type="predicted"/>
<feature type="region of interest" description="Disordered" evidence="1">
    <location>
        <begin position="80"/>
        <end position="129"/>
    </location>
</feature>
<accession>A0ABU5Z4H1</accession>
<name>A0ABU5Z4H1_9FLAO</name>
<gene>
    <name evidence="2" type="ORF">VJJ08_00855</name>
</gene>
<feature type="compositionally biased region" description="Basic and acidic residues" evidence="1">
    <location>
        <begin position="81"/>
        <end position="97"/>
    </location>
</feature>
<evidence type="ECO:0000256" key="1">
    <source>
        <dbReference type="SAM" id="MobiDB-lite"/>
    </source>
</evidence>
<feature type="compositionally biased region" description="Low complexity" evidence="1">
    <location>
        <begin position="98"/>
        <end position="120"/>
    </location>
</feature>
<reference evidence="2 3" key="1">
    <citation type="submission" date="2023-12" db="EMBL/GenBank/DDBJ databases">
        <title>Genomic sequences of Capnocytophaga and Parvimonas strains.</title>
        <authorList>
            <person name="Watt R.M."/>
            <person name="Wang M."/>
            <person name="Yang T."/>
            <person name="Tong W.M."/>
        </authorList>
    </citation>
    <scope>NUCLEOTIDE SEQUENCE [LARGE SCALE GENOMIC DNA]</scope>
    <source>
        <strain evidence="2 3">CCUG 13096</strain>
    </source>
</reference>
<protein>
    <submittedName>
        <fullName evidence="2">Uncharacterized protein</fullName>
    </submittedName>
</protein>
<organism evidence="2 3">
    <name type="scientific">Capnocytophaga gingivalis</name>
    <dbReference type="NCBI Taxonomy" id="1017"/>
    <lineage>
        <taxon>Bacteria</taxon>
        <taxon>Pseudomonadati</taxon>
        <taxon>Bacteroidota</taxon>
        <taxon>Flavobacteriia</taxon>
        <taxon>Flavobacteriales</taxon>
        <taxon>Flavobacteriaceae</taxon>
        <taxon>Capnocytophaga</taxon>
    </lineage>
</organism>